<protein>
    <submittedName>
        <fullName evidence="1">Uncharacterized protein</fullName>
    </submittedName>
</protein>
<dbReference type="EMBL" id="RYZS01000001">
    <property type="protein sequence ID" value="RVU94704.1"/>
    <property type="molecule type" value="Genomic_DNA"/>
</dbReference>
<dbReference type="AlphaFoldDB" id="A0A2N8Q2H2"/>
<dbReference type="RefSeq" id="WP_102872553.1">
    <property type="nucleotide sequence ID" value="NZ_JARPWF010000080.1"/>
</dbReference>
<reference evidence="1 2" key="1">
    <citation type="submission" date="2018-12" db="EMBL/GenBank/DDBJ databases">
        <title>A novel vanA-carrying plasmid in a clinical isolate of Enterococcus avium.</title>
        <authorList>
            <person name="Bernasconi O.J."/>
            <person name="Luzzaro F."/>
            <person name="Endimiani A."/>
        </authorList>
    </citation>
    <scope>NUCLEOTIDE SEQUENCE [LARGE SCALE GENOMIC DNA]</scope>
    <source>
        <strain evidence="1 2">LC0559/18</strain>
    </source>
</reference>
<accession>A0A2N8Q2H2</accession>
<proteinExistence type="predicted"/>
<organism evidence="1 2">
    <name type="scientific">Enterococcus avium</name>
    <name type="common">Streptococcus avium</name>
    <dbReference type="NCBI Taxonomy" id="33945"/>
    <lineage>
        <taxon>Bacteria</taxon>
        <taxon>Bacillati</taxon>
        <taxon>Bacillota</taxon>
        <taxon>Bacilli</taxon>
        <taxon>Lactobacillales</taxon>
        <taxon>Enterococcaceae</taxon>
        <taxon>Enterococcus</taxon>
    </lineage>
</organism>
<sequence>MKVLFVFEDREYSSFFVYDLTSGVNSLLRVSPEIKIQKLTLGELYTQVPIEKFLGYFSVAFSIEVKKYLILKKTDSLLGVKEAGLEEDGKMSVTIYKDFIALKNGQKFTKGDHRLTLDEIDAYISYQIDQDGRIDVFERQEDIIRLMKRKTVRPRLSSITNNYGTVKEYSGSNLNLKDMLKMGTGYLAKGSARMNKINVPEVGSFSLLGAFPYRLGAVNWEKNSVKLRSDLIQ</sequence>
<dbReference type="Gene3D" id="3.40.630.190">
    <property type="entry name" value="LCP protein"/>
    <property type="match status" value="1"/>
</dbReference>
<name>A0A2N8Q2H2_ENTAV</name>
<evidence type="ECO:0000313" key="1">
    <source>
        <dbReference type="EMBL" id="RVU94704.1"/>
    </source>
</evidence>
<dbReference type="Proteomes" id="UP000288388">
    <property type="component" value="Unassembled WGS sequence"/>
</dbReference>
<evidence type="ECO:0000313" key="2">
    <source>
        <dbReference type="Proteomes" id="UP000288388"/>
    </source>
</evidence>
<gene>
    <name evidence="1" type="ORF">EK398_07495</name>
</gene>
<comment type="caution">
    <text evidence="1">The sequence shown here is derived from an EMBL/GenBank/DDBJ whole genome shotgun (WGS) entry which is preliminary data.</text>
</comment>